<evidence type="ECO:0000259" key="3">
    <source>
        <dbReference type="PROSITE" id="PS50053"/>
    </source>
</evidence>
<sequence length="425" mass="48974">MEIINRKFKRKNRMTDKGTSSNGPYRNYGFDLTACREHIIPLTRLERENQLERDDLGLLADTIERLDAEIETDLKEFPHLKKESRAPDNLELLQGAMTRVAELEKKLKVAERRAQRAELELQYVSRNAHGTFNEPMFMAENKRLRAQIMDMEQFLADYGYIWVGNDDDGDSSEDEEEEDKINWAKIVQNIDELNQLCGKDTSQIVRAGGASHLQPKQDDLDLCLYSNGIMLGEGPFRSLLHSRQFLADLQDGFFPTELQTRFPDGLILKVRDFHTVSYSTKFPGLGKSLHEPVIRTNDPRLIETDISHEMSDKPDLTRSGTRISTSKGITIRVRTLDDTFLMIRMRPSETARALREYIADKIETNEFRLLTLRENGGWTQIEDETVSLEELKLGPRAAIQLAKPLSTSVYEDLQRHIYNIRSPRN</sequence>
<evidence type="ECO:0000313" key="6">
    <source>
        <dbReference type="Proteomes" id="UP000001307"/>
    </source>
</evidence>
<gene>
    <name evidence="5" type="ORF">GSOID_T00015231001</name>
</gene>
<dbReference type="GO" id="GO:0043130">
    <property type="term" value="F:ubiquitin binding"/>
    <property type="evidence" value="ECO:0007669"/>
    <property type="project" value="TreeGrafter"/>
</dbReference>
<dbReference type="InParanoid" id="E4X0J6"/>
<dbReference type="InterPro" id="IPR029071">
    <property type="entry name" value="Ubiquitin-like_domsf"/>
</dbReference>
<dbReference type="PROSITE" id="PS51399">
    <property type="entry name" value="SEP"/>
    <property type="match status" value="1"/>
</dbReference>
<proteinExistence type="predicted"/>
<dbReference type="PANTHER" id="PTHR23333:SF4">
    <property type="entry name" value="UBX DOMAIN-CONTAINING PROTEIN 11"/>
    <property type="match status" value="1"/>
</dbReference>
<dbReference type="Gene3D" id="3.30.420.210">
    <property type="entry name" value="SEP domain"/>
    <property type="match status" value="1"/>
</dbReference>
<dbReference type="InterPro" id="IPR036241">
    <property type="entry name" value="NSFL1C_SEP_dom_sf"/>
</dbReference>
<dbReference type="InterPro" id="IPR001012">
    <property type="entry name" value="UBX_dom"/>
</dbReference>
<evidence type="ECO:0000313" key="5">
    <source>
        <dbReference type="EMBL" id="CBY23295.1"/>
    </source>
</evidence>
<protein>
    <recommendedName>
        <fullName evidence="7">SEP domain-containing protein</fullName>
    </recommendedName>
</protein>
<dbReference type="GO" id="GO:0043161">
    <property type="term" value="P:proteasome-mediated ubiquitin-dependent protein catabolic process"/>
    <property type="evidence" value="ECO:0007669"/>
    <property type="project" value="TreeGrafter"/>
</dbReference>
<dbReference type="InterPro" id="IPR012989">
    <property type="entry name" value="SEP_domain"/>
</dbReference>
<dbReference type="AlphaFoldDB" id="E4X0J6"/>
<keyword evidence="1" id="KW-0175">Coiled coil</keyword>
<evidence type="ECO:0000259" key="4">
    <source>
        <dbReference type="PROSITE" id="PS51399"/>
    </source>
</evidence>
<dbReference type="InterPro" id="IPR000626">
    <property type="entry name" value="Ubiquitin-like_dom"/>
</dbReference>
<feature type="domain" description="UBX" evidence="2">
    <location>
        <begin position="324"/>
        <end position="401"/>
    </location>
</feature>
<evidence type="ECO:0000256" key="1">
    <source>
        <dbReference type="SAM" id="Coils"/>
    </source>
</evidence>
<accession>E4X0J6</accession>
<organism evidence="5">
    <name type="scientific">Oikopleura dioica</name>
    <name type="common">Tunicate</name>
    <dbReference type="NCBI Taxonomy" id="34765"/>
    <lineage>
        <taxon>Eukaryota</taxon>
        <taxon>Metazoa</taxon>
        <taxon>Chordata</taxon>
        <taxon>Tunicata</taxon>
        <taxon>Appendicularia</taxon>
        <taxon>Copelata</taxon>
        <taxon>Oikopleuridae</taxon>
        <taxon>Oikopleura</taxon>
    </lineage>
</organism>
<dbReference type="PROSITE" id="PS50053">
    <property type="entry name" value="UBIQUITIN_2"/>
    <property type="match status" value="1"/>
</dbReference>
<feature type="domain" description="Ubiquitin-like" evidence="3">
    <location>
        <begin position="329"/>
        <end position="401"/>
    </location>
</feature>
<name>E4X0J6_OIKDI</name>
<evidence type="ECO:0000259" key="2">
    <source>
        <dbReference type="PROSITE" id="PS50033"/>
    </source>
</evidence>
<feature type="coiled-coil region" evidence="1">
    <location>
        <begin position="93"/>
        <end position="127"/>
    </location>
</feature>
<keyword evidence="6" id="KW-1185">Reference proteome</keyword>
<feature type="domain" description="SEP" evidence="4">
    <location>
        <begin position="217"/>
        <end position="279"/>
    </location>
</feature>
<dbReference type="EMBL" id="FN653020">
    <property type="protein sequence ID" value="CBY23295.1"/>
    <property type="molecule type" value="Genomic_DNA"/>
</dbReference>
<dbReference type="SUPFAM" id="SSF102848">
    <property type="entry name" value="NSFL1 (p97 ATPase) cofactor p47, SEP domain"/>
    <property type="match status" value="1"/>
</dbReference>
<dbReference type="PROSITE" id="PS50033">
    <property type="entry name" value="UBX"/>
    <property type="match status" value="1"/>
</dbReference>
<reference evidence="5" key="1">
    <citation type="journal article" date="2010" name="Science">
        <title>Plasticity of animal genome architecture unmasked by rapid evolution of a pelagic tunicate.</title>
        <authorList>
            <person name="Denoeud F."/>
            <person name="Henriet S."/>
            <person name="Mungpakdee S."/>
            <person name="Aury J.M."/>
            <person name="Da Silva C."/>
            <person name="Brinkmann H."/>
            <person name="Mikhaleva J."/>
            <person name="Olsen L.C."/>
            <person name="Jubin C."/>
            <person name="Canestro C."/>
            <person name="Bouquet J.M."/>
            <person name="Danks G."/>
            <person name="Poulain J."/>
            <person name="Campsteijn C."/>
            <person name="Adamski M."/>
            <person name="Cross I."/>
            <person name="Yadetie F."/>
            <person name="Muffato M."/>
            <person name="Louis A."/>
            <person name="Butcher S."/>
            <person name="Tsagkogeorga G."/>
            <person name="Konrad A."/>
            <person name="Singh S."/>
            <person name="Jensen M.F."/>
            <person name="Cong E.H."/>
            <person name="Eikeseth-Otteraa H."/>
            <person name="Noel B."/>
            <person name="Anthouard V."/>
            <person name="Porcel B.M."/>
            <person name="Kachouri-Lafond R."/>
            <person name="Nishino A."/>
            <person name="Ugolini M."/>
            <person name="Chourrout P."/>
            <person name="Nishida H."/>
            <person name="Aasland R."/>
            <person name="Huzurbazar S."/>
            <person name="Westhof E."/>
            <person name="Delsuc F."/>
            <person name="Lehrach H."/>
            <person name="Reinhardt R."/>
            <person name="Weissenbach J."/>
            <person name="Roy S.W."/>
            <person name="Artiguenave F."/>
            <person name="Postlethwait J.H."/>
            <person name="Manak J.R."/>
            <person name="Thompson E.M."/>
            <person name="Jaillon O."/>
            <person name="Du Pasquier L."/>
            <person name="Boudinot P."/>
            <person name="Liberles D.A."/>
            <person name="Volff J.N."/>
            <person name="Philippe H."/>
            <person name="Lenhard B."/>
            <person name="Roest Crollius H."/>
            <person name="Wincker P."/>
            <person name="Chourrout D."/>
        </authorList>
    </citation>
    <scope>NUCLEOTIDE SEQUENCE [LARGE SCALE GENOMIC DNA]</scope>
</reference>
<dbReference type="OrthoDB" id="25887at2759"/>
<dbReference type="Proteomes" id="UP000001307">
    <property type="component" value="Unassembled WGS sequence"/>
</dbReference>
<dbReference type="SUPFAM" id="SSF54236">
    <property type="entry name" value="Ubiquitin-like"/>
    <property type="match status" value="1"/>
</dbReference>
<dbReference type="Pfam" id="PF08059">
    <property type="entry name" value="SEP"/>
    <property type="match status" value="1"/>
</dbReference>
<evidence type="ECO:0008006" key="7">
    <source>
        <dbReference type="Google" id="ProtNLM"/>
    </source>
</evidence>
<dbReference type="PANTHER" id="PTHR23333">
    <property type="entry name" value="UBX DOMAIN CONTAINING PROTEIN"/>
    <property type="match status" value="1"/>
</dbReference>
<dbReference type="Gene3D" id="3.10.20.90">
    <property type="entry name" value="Phosphatidylinositol 3-kinase Catalytic Subunit, Chain A, domain 1"/>
    <property type="match status" value="1"/>
</dbReference>